<keyword evidence="3" id="KW-0732">Signal</keyword>
<feature type="signal peptide" evidence="3">
    <location>
        <begin position="1"/>
        <end position="20"/>
    </location>
</feature>
<dbReference type="KEGG" id="lve:103089056"/>
<feature type="compositionally biased region" description="Polar residues" evidence="1">
    <location>
        <begin position="385"/>
        <end position="397"/>
    </location>
</feature>
<dbReference type="GO" id="GO:0050860">
    <property type="term" value="P:negative regulation of T cell receptor signaling pathway"/>
    <property type="evidence" value="ECO:0007669"/>
    <property type="project" value="InterPro"/>
</dbReference>
<keyword evidence="2" id="KW-1133">Transmembrane helix</keyword>
<evidence type="ECO:0000313" key="6">
    <source>
        <dbReference type="RefSeq" id="XP_007468962.1"/>
    </source>
</evidence>
<dbReference type="GO" id="GO:0005886">
    <property type="term" value="C:plasma membrane"/>
    <property type="evidence" value="ECO:0007669"/>
    <property type="project" value="TreeGrafter"/>
</dbReference>
<feature type="chain" id="PRO_5016316370" evidence="3">
    <location>
        <begin position="21"/>
        <end position="538"/>
    </location>
</feature>
<feature type="domain" description="Transmembrane protein PVRIG immunoglobulin-like" evidence="4">
    <location>
        <begin position="23"/>
        <end position="134"/>
    </location>
</feature>
<feature type="compositionally biased region" description="Low complexity" evidence="1">
    <location>
        <begin position="408"/>
        <end position="429"/>
    </location>
</feature>
<evidence type="ECO:0000259" key="4">
    <source>
        <dbReference type="Pfam" id="PF25456"/>
    </source>
</evidence>
<dbReference type="AlphaFoldDB" id="A0A340Y944"/>
<gene>
    <name evidence="6" type="primary">PVRIG</name>
</gene>
<dbReference type="InterPro" id="IPR034452">
    <property type="entry name" value="TM_PVRIG"/>
</dbReference>
<feature type="transmembrane region" description="Helical" evidence="2">
    <location>
        <begin position="154"/>
        <end position="175"/>
    </location>
</feature>
<organism evidence="5 6">
    <name type="scientific">Lipotes vexillifer</name>
    <name type="common">Yangtze river dolphin</name>
    <dbReference type="NCBI Taxonomy" id="118797"/>
    <lineage>
        <taxon>Eukaryota</taxon>
        <taxon>Metazoa</taxon>
        <taxon>Chordata</taxon>
        <taxon>Craniata</taxon>
        <taxon>Vertebrata</taxon>
        <taxon>Euteleostomi</taxon>
        <taxon>Mammalia</taxon>
        <taxon>Eutheria</taxon>
        <taxon>Laurasiatheria</taxon>
        <taxon>Artiodactyla</taxon>
        <taxon>Whippomorpha</taxon>
        <taxon>Cetacea</taxon>
        <taxon>Odontoceti</taxon>
        <taxon>Lipotidae</taxon>
        <taxon>Lipotes</taxon>
    </lineage>
</organism>
<dbReference type="PANTHER" id="PTHR39220">
    <property type="entry name" value="TRANSMEMBRANE PROTEIN PVRIG"/>
    <property type="match status" value="1"/>
</dbReference>
<dbReference type="RefSeq" id="XP_007468962.1">
    <property type="nucleotide sequence ID" value="XM_007468900.1"/>
</dbReference>
<dbReference type="InParanoid" id="A0A340Y944"/>
<dbReference type="GO" id="GO:0038023">
    <property type="term" value="F:signaling receptor activity"/>
    <property type="evidence" value="ECO:0007669"/>
    <property type="project" value="InterPro"/>
</dbReference>
<dbReference type="Proteomes" id="UP000265300">
    <property type="component" value="Unplaced"/>
</dbReference>
<dbReference type="InterPro" id="IPR057367">
    <property type="entry name" value="Ig_PVRIG"/>
</dbReference>
<dbReference type="Pfam" id="PF25456">
    <property type="entry name" value="Ig_PVRIG"/>
    <property type="match status" value="1"/>
</dbReference>
<keyword evidence="2 6" id="KW-0812">Transmembrane</keyword>
<proteinExistence type="predicted"/>
<reference evidence="6" key="1">
    <citation type="submission" date="2025-08" db="UniProtKB">
        <authorList>
            <consortium name="RefSeq"/>
        </authorList>
    </citation>
    <scope>IDENTIFICATION</scope>
</reference>
<evidence type="ECO:0000256" key="3">
    <source>
        <dbReference type="SAM" id="SignalP"/>
    </source>
</evidence>
<dbReference type="OrthoDB" id="9666214at2759"/>
<dbReference type="CTD" id="79037"/>
<dbReference type="FunCoup" id="A0A340Y944">
    <property type="interactions" value="13"/>
</dbReference>
<name>A0A340Y944_LIPVE</name>
<protein>
    <submittedName>
        <fullName evidence="6">Transmembrane protein PVRIG</fullName>
    </submittedName>
</protein>
<sequence length="538" mass="56985">MDRPRALGLLLALLTLCITAGTPEVWVQVQMEATKSPSFTVRCGFLGSGSISLVTVSYGGPDGAGGTTLAVLHPKFGTQHWNPACRARWETRTSISLTLEGSEGRSSSPNTTFCCKFTSFPEGSQEACGNISLSPDQGLPAPAPTPATMLRADLAGILGVSGVLLFGCVYLLYLLRRQRHWSVMKLQPPSHSSPQTQRRASAAGQASLTSLHIPYATINTSYFSPATLRRVLPPQPLPRWAPLPSQSPVPWAPLPASTRSSFISVENRLYAQAEKGPLHTGTDLIPLPDWHQDYSPLASQGETEAHSDTGTEPMLPSPLIFPSGSSPPSVNRPSSLGLIAPLPHETTWAPLQLAQEPTPEPGTRAQRSPDQPQDPPSPWLPTAPVSCSSLPTPQRVQQGVPANERAHPSLLPLCGPGDLLLPSSPHPHSGSPPGPTLTQSPLLARRSPLPHPGPAACPRGLKLPICAPARPPQTSACSHVVMRAHTERGALGITTTTRLVCDLGSPVRLGSLTPLLGWLQRWGNVTASPPVGAPTSWG</sequence>
<evidence type="ECO:0000256" key="2">
    <source>
        <dbReference type="SAM" id="Phobius"/>
    </source>
</evidence>
<evidence type="ECO:0000256" key="1">
    <source>
        <dbReference type="SAM" id="MobiDB-lite"/>
    </source>
</evidence>
<evidence type="ECO:0000313" key="5">
    <source>
        <dbReference type="Proteomes" id="UP000265300"/>
    </source>
</evidence>
<feature type="region of interest" description="Disordered" evidence="1">
    <location>
        <begin position="355"/>
        <end position="456"/>
    </location>
</feature>
<dbReference type="PANTHER" id="PTHR39220:SF1">
    <property type="entry name" value="TRANSMEMBRANE PROTEIN PVRIG"/>
    <property type="match status" value="1"/>
</dbReference>
<feature type="compositionally biased region" description="Polar residues" evidence="1">
    <location>
        <begin position="323"/>
        <end position="334"/>
    </location>
</feature>
<accession>A0A340Y944</accession>
<feature type="compositionally biased region" description="Pro residues" evidence="1">
    <location>
        <begin position="372"/>
        <end position="381"/>
    </location>
</feature>
<feature type="region of interest" description="Disordered" evidence="1">
    <location>
        <begin position="291"/>
        <end position="338"/>
    </location>
</feature>
<dbReference type="STRING" id="118797.A0A340Y944"/>
<keyword evidence="2" id="KW-0472">Membrane</keyword>
<keyword evidence="5" id="KW-1185">Reference proteome</keyword>
<dbReference type="GeneID" id="103089056"/>